<dbReference type="Pfam" id="PF01359">
    <property type="entry name" value="Transposase_1"/>
    <property type="match status" value="1"/>
</dbReference>
<feature type="region of interest" description="Disordered" evidence="1">
    <location>
        <begin position="697"/>
        <end position="720"/>
    </location>
</feature>
<dbReference type="GO" id="GO:0003676">
    <property type="term" value="F:nucleic acid binding"/>
    <property type="evidence" value="ECO:0007669"/>
    <property type="project" value="InterPro"/>
</dbReference>
<dbReference type="InterPro" id="IPR036397">
    <property type="entry name" value="RNaseH_sf"/>
</dbReference>
<dbReference type="InterPro" id="IPR052709">
    <property type="entry name" value="Transposase-MT_Hybrid"/>
</dbReference>
<feature type="compositionally biased region" description="Pro residues" evidence="1">
    <location>
        <begin position="650"/>
        <end position="668"/>
    </location>
</feature>
<dbReference type="Gene3D" id="3.30.420.10">
    <property type="entry name" value="Ribonuclease H-like superfamily/Ribonuclease H"/>
    <property type="match status" value="1"/>
</dbReference>
<protein>
    <submittedName>
        <fullName evidence="3">Transposase, type 1</fullName>
    </submittedName>
</protein>
<feature type="region of interest" description="Disordered" evidence="1">
    <location>
        <begin position="644"/>
        <end position="685"/>
    </location>
</feature>
<dbReference type="AlphaFoldDB" id="A0A5E4NPI9"/>
<dbReference type="InterPro" id="IPR001888">
    <property type="entry name" value="Transposase_1"/>
</dbReference>
<feature type="region of interest" description="Disordered" evidence="1">
    <location>
        <begin position="537"/>
        <end position="561"/>
    </location>
</feature>
<keyword evidence="2" id="KW-0472">Membrane</keyword>
<proteinExistence type="predicted"/>
<gene>
    <name evidence="3" type="ORF">CINCED_3A017678</name>
</gene>
<keyword evidence="2" id="KW-0812">Transmembrane</keyword>
<dbReference type="EMBL" id="CABPRJ010002381">
    <property type="protein sequence ID" value="VVC44504.1"/>
    <property type="molecule type" value="Genomic_DNA"/>
</dbReference>
<dbReference type="PANTHER" id="PTHR46060">
    <property type="entry name" value="MARINER MOS1 TRANSPOSASE-LIKE PROTEIN"/>
    <property type="match status" value="1"/>
</dbReference>
<accession>A0A5E4NPI9</accession>
<keyword evidence="4" id="KW-1185">Reference proteome</keyword>
<organism evidence="3 4">
    <name type="scientific">Cinara cedri</name>
    <dbReference type="NCBI Taxonomy" id="506608"/>
    <lineage>
        <taxon>Eukaryota</taxon>
        <taxon>Metazoa</taxon>
        <taxon>Ecdysozoa</taxon>
        <taxon>Arthropoda</taxon>
        <taxon>Hexapoda</taxon>
        <taxon>Insecta</taxon>
        <taxon>Pterygota</taxon>
        <taxon>Neoptera</taxon>
        <taxon>Paraneoptera</taxon>
        <taxon>Hemiptera</taxon>
        <taxon>Sternorrhyncha</taxon>
        <taxon>Aphidomorpha</taxon>
        <taxon>Aphidoidea</taxon>
        <taxon>Aphididae</taxon>
        <taxon>Lachninae</taxon>
        <taxon>Cinara</taxon>
    </lineage>
</organism>
<name>A0A5E4NPI9_9HEMI</name>
<feature type="compositionally biased region" description="Pro residues" evidence="1">
    <location>
        <begin position="704"/>
        <end position="714"/>
    </location>
</feature>
<dbReference type="PANTHER" id="PTHR46060:SF1">
    <property type="entry name" value="MARINER MOS1 TRANSPOSASE-LIKE PROTEIN"/>
    <property type="match status" value="1"/>
</dbReference>
<sequence>MSIRMIAEAVYANKETVRKILHEELHMTKVYAKLVPKNLTPDQKFLRQQVCSDFLEKLKEDPGLMKNIITCDETWIFQYDVETKRQSMHWKTPESPRIKKARMSKSKFKAMLIVFFDINGIVMTEWVPEGQTVNQIYYLSVLATLRERVRKKRPELWKNNSWILHQDNAPAHNALSMKQYLAGKRTPVLEHAPYSPDLAPCDFFLFPKIKSALKGARFESMEAVNQKTAELLKALTKEDFQHCFDQWKKRMESVGYSPQAMGDSADNYINATESDIMIKRQMIRTEFYNTYDVMTGIRIASTLGGFFLMMVLLVLYKSKCKTRSLSDQHLEAVIKAAVDQEEQLAALAKRSSSSSYCSGHGLCRCSPRYSMTENSVAECNNWNRKSKNYLSDTQYHPYTALSQTSNKFIKSSVLEYSFEENEDDDMEDMCGNNGYRVAKWLEVPGDRKWIPRGNSAITVSSNDTSYLEARGSSLIIGHPPSPLNHPLPAGDPPWEFYYPIDIQVIQPTPCLSPSGGSQESFSDMPRHTEQLLPAASESFRKSQQQHHQHHHNKHQQKPSMSPVVAAPIASIRTSCSSCSDDATSTATTVNSSVFADDCCCTTTSPLLPASSQPPLRPPASERTAAAGGLSYSWPATAGTAAISRRRRYSSPPPPPQQPLPSLPPPPSAPAGNHTRDVSRPSSVGAAAVHAAVRPFHDFNRKPHPQPQQPPPLPPSIGGGAGGRNVIVVQADVNPIADTFVNANSLSGSLRALYDASKETLF</sequence>
<feature type="transmembrane region" description="Helical" evidence="2">
    <location>
        <begin position="297"/>
        <end position="316"/>
    </location>
</feature>
<evidence type="ECO:0000313" key="4">
    <source>
        <dbReference type="Proteomes" id="UP000325440"/>
    </source>
</evidence>
<evidence type="ECO:0000256" key="1">
    <source>
        <dbReference type="SAM" id="MobiDB-lite"/>
    </source>
</evidence>
<keyword evidence="2" id="KW-1133">Transmembrane helix</keyword>
<feature type="region of interest" description="Disordered" evidence="1">
    <location>
        <begin position="605"/>
        <end position="631"/>
    </location>
</feature>
<dbReference type="OrthoDB" id="8189004at2759"/>
<feature type="compositionally biased region" description="Basic residues" evidence="1">
    <location>
        <begin position="543"/>
        <end position="556"/>
    </location>
</feature>
<reference evidence="3 4" key="1">
    <citation type="submission" date="2019-08" db="EMBL/GenBank/DDBJ databases">
        <authorList>
            <person name="Alioto T."/>
            <person name="Alioto T."/>
            <person name="Gomez Garrido J."/>
        </authorList>
    </citation>
    <scope>NUCLEOTIDE SEQUENCE [LARGE SCALE GENOMIC DNA]</scope>
</reference>
<dbReference type="Proteomes" id="UP000325440">
    <property type="component" value="Unassembled WGS sequence"/>
</dbReference>
<evidence type="ECO:0000313" key="3">
    <source>
        <dbReference type="EMBL" id="VVC44504.1"/>
    </source>
</evidence>
<evidence type="ECO:0000256" key="2">
    <source>
        <dbReference type="SAM" id="Phobius"/>
    </source>
</evidence>